<name>A0AAV4VEE3_CAEEX</name>
<keyword evidence="2" id="KW-1185">Reference proteome</keyword>
<sequence length="171" mass="18908">MYFVTADIPNTHSVPKILCHKVSRSAASAVSAHIGKSTARISFFSSKTSDFLSLDKQKKPSASYPCTDKADDSHPVSPNPSVAVLPRKVIKSSFANRVSRRIGVSFCPTAPPRNAANEYILTWKWYCEGSLILRWKRIEYRQLPETPKLIINCGRTRGGVFSREGHGVVSA</sequence>
<dbReference type="Proteomes" id="UP001054945">
    <property type="component" value="Unassembled WGS sequence"/>
</dbReference>
<evidence type="ECO:0000313" key="1">
    <source>
        <dbReference type="EMBL" id="GIY68330.1"/>
    </source>
</evidence>
<evidence type="ECO:0000313" key="2">
    <source>
        <dbReference type="Proteomes" id="UP001054945"/>
    </source>
</evidence>
<accession>A0AAV4VEE3</accession>
<gene>
    <name evidence="1" type="ORF">CEXT_722981</name>
</gene>
<proteinExistence type="predicted"/>
<dbReference type="EMBL" id="BPLR01014366">
    <property type="protein sequence ID" value="GIY68330.1"/>
    <property type="molecule type" value="Genomic_DNA"/>
</dbReference>
<protein>
    <submittedName>
        <fullName evidence="1">Uncharacterized protein</fullName>
    </submittedName>
</protein>
<organism evidence="1 2">
    <name type="scientific">Caerostris extrusa</name>
    <name type="common">Bark spider</name>
    <name type="synonym">Caerostris bankana</name>
    <dbReference type="NCBI Taxonomy" id="172846"/>
    <lineage>
        <taxon>Eukaryota</taxon>
        <taxon>Metazoa</taxon>
        <taxon>Ecdysozoa</taxon>
        <taxon>Arthropoda</taxon>
        <taxon>Chelicerata</taxon>
        <taxon>Arachnida</taxon>
        <taxon>Araneae</taxon>
        <taxon>Araneomorphae</taxon>
        <taxon>Entelegynae</taxon>
        <taxon>Araneoidea</taxon>
        <taxon>Araneidae</taxon>
        <taxon>Caerostris</taxon>
    </lineage>
</organism>
<comment type="caution">
    <text evidence="1">The sequence shown here is derived from an EMBL/GenBank/DDBJ whole genome shotgun (WGS) entry which is preliminary data.</text>
</comment>
<reference evidence="1 2" key="1">
    <citation type="submission" date="2021-06" db="EMBL/GenBank/DDBJ databases">
        <title>Caerostris extrusa draft genome.</title>
        <authorList>
            <person name="Kono N."/>
            <person name="Arakawa K."/>
        </authorList>
    </citation>
    <scope>NUCLEOTIDE SEQUENCE [LARGE SCALE GENOMIC DNA]</scope>
</reference>
<dbReference type="AlphaFoldDB" id="A0AAV4VEE3"/>